<sequence length="377" mass="42287">MQKEIGSFPLAPNVRFKLTKAGFTTLEDLKGITQRELCNEANLTYEETGEVLHLLFKDSVGSAGSDKEKHEDFTHKFYSAFDMSKNEKGVAAIVTFSQKVDEMIGGGIHTKKITEICGPPGIGKTQICLQLSVNVQIPESCGGVGGEAIYIDTEGSFIVERLLDIASATVNHFYSGVQENISQEEKARRKNLILEDILKGIHYYRCQDYVELLAVVNILSDFLEQHSKVRLVIVDSIAFHFRYGFDDNLGLRTKLLNSIGQSFMRLATKYNLAVVLTNQMTTKMNEFRGGNLVPSLGENWGHVCSVRLLLLWDKKERHVLLYKSSWRKDGEVPFKITHTGIQDEISSQGSSSEELDRSSILYKDLDCPPVKRPRLGS</sequence>
<evidence type="ECO:0000256" key="7">
    <source>
        <dbReference type="ARBA" id="ARBA00040674"/>
    </source>
</evidence>
<evidence type="ECO:0000256" key="5">
    <source>
        <dbReference type="ARBA" id="ARBA00023204"/>
    </source>
</evidence>
<dbReference type="Pfam" id="PF08423">
    <property type="entry name" value="Rad51"/>
    <property type="match status" value="1"/>
</dbReference>
<comment type="subcellular location">
    <subcellularLocation>
        <location evidence="1">Nucleus</location>
    </subcellularLocation>
</comment>
<dbReference type="InterPro" id="IPR020588">
    <property type="entry name" value="RecA_ATP-bd"/>
</dbReference>
<evidence type="ECO:0000256" key="2">
    <source>
        <dbReference type="ARBA" id="ARBA00022741"/>
    </source>
</evidence>
<gene>
    <name evidence="11" type="primary">LOC106458843</name>
</gene>
<reference evidence="11" key="1">
    <citation type="submission" date="2025-08" db="UniProtKB">
        <authorList>
            <consortium name="RefSeq"/>
        </authorList>
    </citation>
    <scope>IDENTIFICATION</scope>
    <source>
        <tissue evidence="11">Muscle</tissue>
    </source>
</reference>
<proteinExistence type="predicted"/>
<dbReference type="SMART" id="SM00382">
    <property type="entry name" value="AAA"/>
    <property type="match status" value="1"/>
</dbReference>
<evidence type="ECO:0000256" key="8">
    <source>
        <dbReference type="SAM" id="MobiDB-lite"/>
    </source>
</evidence>
<evidence type="ECO:0000313" key="11">
    <source>
        <dbReference type="RefSeq" id="XP_013773850.1"/>
    </source>
</evidence>
<keyword evidence="6" id="KW-0539">Nucleus</keyword>
<dbReference type="RefSeq" id="XP_013773850.1">
    <property type="nucleotide sequence ID" value="XM_013918396.2"/>
</dbReference>
<dbReference type="GeneID" id="106458843"/>
<evidence type="ECO:0000259" key="9">
    <source>
        <dbReference type="PROSITE" id="PS50162"/>
    </source>
</evidence>
<dbReference type="InterPro" id="IPR016467">
    <property type="entry name" value="DNA_recomb/repair_RecA-like"/>
</dbReference>
<feature type="region of interest" description="Disordered" evidence="8">
    <location>
        <begin position="344"/>
        <end position="377"/>
    </location>
</feature>
<dbReference type="Proteomes" id="UP000694941">
    <property type="component" value="Unplaced"/>
</dbReference>
<organism evidence="10 11">
    <name type="scientific">Limulus polyphemus</name>
    <name type="common">Atlantic horseshoe crab</name>
    <dbReference type="NCBI Taxonomy" id="6850"/>
    <lineage>
        <taxon>Eukaryota</taxon>
        <taxon>Metazoa</taxon>
        <taxon>Ecdysozoa</taxon>
        <taxon>Arthropoda</taxon>
        <taxon>Chelicerata</taxon>
        <taxon>Merostomata</taxon>
        <taxon>Xiphosura</taxon>
        <taxon>Limulidae</taxon>
        <taxon>Limulus</taxon>
    </lineage>
</organism>
<accession>A0ABM1B364</accession>
<dbReference type="InterPro" id="IPR013632">
    <property type="entry name" value="Rad51_C"/>
</dbReference>
<dbReference type="PIRSF" id="PIRSF005856">
    <property type="entry name" value="Rad51"/>
    <property type="match status" value="1"/>
</dbReference>
<dbReference type="CDD" id="cd19492">
    <property type="entry name" value="Rad51C"/>
    <property type="match status" value="1"/>
</dbReference>
<keyword evidence="5" id="KW-0234">DNA repair</keyword>
<dbReference type="SUPFAM" id="SSF52540">
    <property type="entry name" value="P-loop containing nucleoside triphosphate hydrolases"/>
    <property type="match status" value="1"/>
</dbReference>
<dbReference type="PANTHER" id="PTHR46239">
    <property type="entry name" value="DNA REPAIR PROTEIN RAD51 HOMOLOG 3 RAD51C"/>
    <property type="match status" value="1"/>
</dbReference>
<dbReference type="PROSITE" id="PS50162">
    <property type="entry name" value="RECA_2"/>
    <property type="match status" value="1"/>
</dbReference>
<keyword evidence="3" id="KW-0227">DNA damage</keyword>
<keyword evidence="2" id="KW-0547">Nucleotide-binding</keyword>
<dbReference type="InterPro" id="IPR003593">
    <property type="entry name" value="AAA+_ATPase"/>
</dbReference>
<dbReference type="InterPro" id="IPR027417">
    <property type="entry name" value="P-loop_NTPase"/>
</dbReference>
<evidence type="ECO:0000256" key="4">
    <source>
        <dbReference type="ARBA" id="ARBA00022840"/>
    </source>
</evidence>
<feature type="domain" description="RecA family profile 1" evidence="9">
    <location>
        <begin position="89"/>
        <end position="280"/>
    </location>
</feature>
<keyword evidence="4" id="KW-0067">ATP-binding</keyword>
<evidence type="ECO:0000256" key="1">
    <source>
        <dbReference type="ARBA" id="ARBA00004123"/>
    </source>
</evidence>
<dbReference type="PANTHER" id="PTHR46239:SF1">
    <property type="entry name" value="DNA REPAIR PROTEIN RAD51 HOMOLOG 3"/>
    <property type="match status" value="1"/>
</dbReference>
<evidence type="ECO:0000256" key="3">
    <source>
        <dbReference type="ARBA" id="ARBA00022763"/>
    </source>
</evidence>
<name>A0ABM1B364_LIMPO</name>
<keyword evidence="10" id="KW-1185">Reference proteome</keyword>
<evidence type="ECO:0000313" key="10">
    <source>
        <dbReference type="Proteomes" id="UP000694941"/>
    </source>
</evidence>
<evidence type="ECO:0000256" key="6">
    <source>
        <dbReference type="ARBA" id="ARBA00023242"/>
    </source>
</evidence>
<dbReference type="InterPro" id="IPR052093">
    <property type="entry name" value="HR_Repair_Mediator"/>
</dbReference>
<protein>
    <recommendedName>
        <fullName evidence="7">DNA repair protein RAD51 homolog 3</fullName>
    </recommendedName>
</protein>
<dbReference type="Gene3D" id="3.40.50.300">
    <property type="entry name" value="P-loop containing nucleotide triphosphate hydrolases"/>
    <property type="match status" value="1"/>
</dbReference>